<keyword evidence="2" id="KW-1185">Reference proteome</keyword>
<gene>
    <name evidence="1" type="ORF">CSSPJE1EN2_LOCUS12852</name>
</gene>
<sequence length="97" mass="10880">MMMCRSIATITTCDKLLALRVDAFRRTMQHFCGFAVQICACFGANQLLHLNEEDLSRKQKNYVSMLGRNEQTCLELAPAKQLEALAGGRQTLCLLVL</sequence>
<organism evidence="1 2">
    <name type="scientific">Sphagnum jensenii</name>
    <dbReference type="NCBI Taxonomy" id="128206"/>
    <lineage>
        <taxon>Eukaryota</taxon>
        <taxon>Viridiplantae</taxon>
        <taxon>Streptophyta</taxon>
        <taxon>Embryophyta</taxon>
        <taxon>Bryophyta</taxon>
        <taxon>Sphagnophytina</taxon>
        <taxon>Sphagnopsida</taxon>
        <taxon>Sphagnales</taxon>
        <taxon>Sphagnaceae</taxon>
        <taxon>Sphagnum</taxon>
    </lineage>
</organism>
<accession>A0ABP1B4S4</accession>
<proteinExistence type="predicted"/>
<name>A0ABP1B4S4_9BRYO</name>
<reference evidence="1" key="1">
    <citation type="submission" date="2024-03" db="EMBL/GenBank/DDBJ databases">
        <authorList>
            <consortium name="ELIXIR-Norway"/>
            <consortium name="Elixir Norway"/>
        </authorList>
    </citation>
    <scope>NUCLEOTIDE SEQUENCE</scope>
</reference>
<evidence type="ECO:0000313" key="2">
    <source>
        <dbReference type="Proteomes" id="UP001497522"/>
    </source>
</evidence>
<dbReference type="Proteomes" id="UP001497522">
    <property type="component" value="Chromosome 19"/>
</dbReference>
<protein>
    <submittedName>
        <fullName evidence="1">Uncharacterized protein</fullName>
    </submittedName>
</protein>
<evidence type="ECO:0000313" key="1">
    <source>
        <dbReference type="EMBL" id="CAK9870115.1"/>
    </source>
</evidence>
<dbReference type="EMBL" id="OZ023720">
    <property type="protein sequence ID" value="CAK9870115.1"/>
    <property type="molecule type" value="Genomic_DNA"/>
</dbReference>